<dbReference type="Gene3D" id="1.50.10.10">
    <property type="match status" value="1"/>
</dbReference>
<organism evidence="4 5">
    <name type="scientific">Crocosphaera subtropica (strain ATCC 51142 / BH68)</name>
    <name type="common">Cyanothece sp. (strain ATCC 51142)</name>
    <dbReference type="NCBI Taxonomy" id="43989"/>
    <lineage>
        <taxon>Bacteria</taxon>
        <taxon>Bacillati</taxon>
        <taxon>Cyanobacteriota</taxon>
        <taxon>Cyanophyceae</taxon>
        <taxon>Oscillatoriophycideae</taxon>
        <taxon>Chroococcales</taxon>
        <taxon>Aphanothecaceae</taxon>
        <taxon>Crocosphaera</taxon>
        <taxon>Crocosphaera subtropica</taxon>
    </lineage>
</organism>
<dbReference type="PANTHER" id="PTHR36845:SF1">
    <property type="entry name" value="HYDROLASE, PUTATIVE (AFU_ORTHOLOGUE AFUA_7G05090)-RELATED"/>
    <property type="match status" value="1"/>
</dbReference>
<feature type="transmembrane region" description="Helical" evidence="3">
    <location>
        <begin position="20"/>
        <end position="41"/>
    </location>
</feature>
<protein>
    <submittedName>
        <fullName evidence="4">Uncharacterized protein</fullName>
    </submittedName>
</protein>
<evidence type="ECO:0000313" key="5">
    <source>
        <dbReference type="Proteomes" id="UP000001203"/>
    </source>
</evidence>
<dbReference type="PANTHER" id="PTHR36845">
    <property type="entry name" value="HYDROLASE, PUTATIVE (AFU_ORTHOLOGUE AFUA_7G05090)-RELATED"/>
    <property type="match status" value="1"/>
</dbReference>
<keyword evidence="3" id="KW-0472">Membrane</keyword>
<dbReference type="CAZy" id="GH88">
    <property type="family name" value="Glycoside Hydrolase Family 88"/>
</dbReference>
<evidence type="ECO:0000313" key="4">
    <source>
        <dbReference type="EMBL" id="ACB53791.1"/>
    </source>
</evidence>
<dbReference type="SUPFAM" id="SSF48208">
    <property type="entry name" value="Six-hairpin glycosidases"/>
    <property type="match status" value="1"/>
</dbReference>
<comment type="similarity">
    <text evidence="2">Belongs to the glycosyl hydrolase 88 family.</text>
</comment>
<dbReference type="KEGG" id="cyt:cce_4443"/>
<dbReference type="InterPro" id="IPR052369">
    <property type="entry name" value="UG_Glycosaminoglycan_Hydrolase"/>
</dbReference>
<dbReference type="Proteomes" id="UP000001203">
    <property type="component" value="Chromosome circular"/>
</dbReference>
<reference evidence="4 5" key="1">
    <citation type="journal article" date="2008" name="Proc. Natl. Acad. Sci. U.S.A.">
        <title>The genome of Cyanothece 51142, a unicellular diazotrophic cyanobacterium important in the marine nitrogen cycle.</title>
        <authorList>
            <person name="Welsh E.A."/>
            <person name="Liberton M."/>
            <person name="Stoeckel J."/>
            <person name="Loh T."/>
            <person name="Elvitigala T."/>
            <person name="Wang C."/>
            <person name="Wollam A."/>
            <person name="Fulton R.S."/>
            <person name="Clifton S.W."/>
            <person name="Jacobs J.M."/>
            <person name="Aurora R."/>
            <person name="Ghosh B.K."/>
            <person name="Sherman L.A."/>
            <person name="Smith R.D."/>
            <person name="Wilson R.K."/>
            <person name="Pakrasi H.B."/>
        </authorList>
    </citation>
    <scope>NUCLEOTIDE SEQUENCE [LARGE SCALE GENOMIC DNA]</scope>
    <source>
        <strain evidence="5">ATCC 51142 / BH68</strain>
    </source>
</reference>
<accession>B1WUD7</accession>
<sequence length="498" mass="58178">MFYGLKDKFNNMLKKMPKSFLLFSSFLLIFILFVILVKNLLNLEEKERNKLTLEQRIDLALNISKYRAIETINYLTKRGGVPGKKFPQRTRKPPFSNKIYHYFPGLYFAPQSMWVYGQSHHWSAGAFPALLWKVQQVETDSSMKKYWQKYAKNWSEPLRSINFDKMKDVTINNVFVFREWYENSNGIEKKQQLDTIFNATKKLAQPYSNGKGGFHEKIGAFGNQRKANSYNQQTYWHIFIDHTINVEQLLWSAKHNPDLVETELWQNQAISHIKTIGKALQTQQKSNNIGVWQRLYFDDDLNASTYGQLLFSEGKQGWQDNSIWSRGQAWFIYSAAITYYYTQDSEVLELAKGAINYFLDNLSYHDFYSRVTNDKDYIAPWDFDYAKEKNRYTEKDSSASAIVAAGILKLLKTLPKSDPDYTKYVNSVENILWDLTSLAYLPDTDEPNASILKYGCYVHPKAVVGSSIEMCRHGVIWGDYFFVDALIEYKDFLENNDQ</sequence>
<proteinExistence type="inferred from homology"/>
<evidence type="ECO:0000256" key="1">
    <source>
        <dbReference type="ARBA" id="ARBA00022801"/>
    </source>
</evidence>
<gene>
    <name evidence="4" type="ordered locus">cce_4443</name>
</gene>
<dbReference type="EMBL" id="CP000806">
    <property type="protein sequence ID" value="ACB53791.1"/>
    <property type="molecule type" value="Genomic_DNA"/>
</dbReference>
<dbReference type="HOGENOM" id="CLU_574669_0_0_3"/>
<dbReference type="eggNOG" id="COG4225">
    <property type="taxonomic scope" value="Bacteria"/>
</dbReference>
<keyword evidence="5" id="KW-1185">Reference proteome</keyword>
<keyword evidence="3" id="KW-0812">Transmembrane</keyword>
<keyword evidence="3" id="KW-1133">Transmembrane helix</keyword>
<dbReference type="STRING" id="43989.cce_4443"/>
<dbReference type="InterPro" id="IPR008928">
    <property type="entry name" value="6-hairpin_glycosidase_sf"/>
</dbReference>
<keyword evidence="1" id="KW-0378">Hydrolase</keyword>
<dbReference type="GO" id="GO:0000272">
    <property type="term" value="P:polysaccharide catabolic process"/>
    <property type="evidence" value="ECO:0007669"/>
    <property type="project" value="TreeGrafter"/>
</dbReference>
<evidence type="ECO:0000256" key="3">
    <source>
        <dbReference type="SAM" id="Phobius"/>
    </source>
</evidence>
<evidence type="ECO:0000256" key="2">
    <source>
        <dbReference type="ARBA" id="ARBA00038358"/>
    </source>
</evidence>
<name>B1WUD7_CROS5</name>
<dbReference type="InterPro" id="IPR012341">
    <property type="entry name" value="6hp_glycosidase-like_sf"/>
</dbReference>
<dbReference type="GO" id="GO:0052757">
    <property type="term" value="F:chondroitin hydrolase activity"/>
    <property type="evidence" value="ECO:0007669"/>
    <property type="project" value="TreeGrafter"/>
</dbReference>
<dbReference type="AlphaFoldDB" id="B1WUD7"/>